<evidence type="ECO:0000256" key="1">
    <source>
        <dbReference type="SAM" id="MobiDB-lite"/>
    </source>
</evidence>
<dbReference type="RefSeq" id="WP_134718241.1">
    <property type="nucleotide sequence ID" value="NZ_SDKM01000019.1"/>
</dbReference>
<gene>
    <name evidence="2" type="ORF">EKO23_13795</name>
</gene>
<feature type="compositionally biased region" description="Low complexity" evidence="1">
    <location>
        <begin position="1"/>
        <end position="12"/>
    </location>
</feature>
<sequence length="195" mass="20259">MSGRPTSSSRCASHSRSKPCSKAPRNTKITTISTRIGLARTTRAPSPTVRSIVASVSCSRAPPRRNPSSGIATTSATASTSAVPPATNGSRRSASARATAATIPSKPVTRPTWAPRWYDGPSRSLPTSSASQASSAPLRNVHPTPHSAMPAITQPAEESSPMAIMAMPETTAATTIESRRLQRSATTAVGISKQK</sequence>
<dbReference type="Proteomes" id="UP000295198">
    <property type="component" value="Unassembled WGS sequence"/>
</dbReference>
<reference evidence="2 3" key="1">
    <citation type="submission" date="2019-01" db="EMBL/GenBank/DDBJ databases">
        <title>Nocardioides guangzhouensis sp. nov., an actinobacterium isolated from soil.</title>
        <authorList>
            <person name="Fu Y."/>
            <person name="Cai Y."/>
            <person name="Lin Z."/>
            <person name="Chen P."/>
        </authorList>
    </citation>
    <scope>NUCLEOTIDE SEQUENCE [LARGE SCALE GENOMIC DNA]</scope>
    <source>
        <strain evidence="2 3">130</strain>
    </source>
</reference>
<organism evidence="2 3">
    <name type="scientific">Nocardioides guangzhouensis</name>
    <dbReference type="NCBI Taxonomy" id="2497878"/>
    <lineage>
        <taxon>Bacteria</taxon>
        <taxon>Bacillati</taxon>
        <taxon>Actinomycetota</taxon>
        <taxon>Actinomycetes</taxon>
        <taxon>Propionibacteriales</taxon>
        <taxon>Nocardioidaceae</taxon>
        <taxon>Nocardioides</taxon>
    </lineage>
</organism>
<feature type="region of interest" description="Disordered" evidence="1">
    <location>
        <begin position="173"/>
        <end position="195"/>
    </location>
</feature>
<comment type="caution">
    <text evidence="2">The sequence shown here is derived from an EMBL/GenBank/DDBJ whole genome shotgun (WGS) entry which is preliminary data.</text>
</comment>
<feature type="compositionally biased region" description="Polar residues" evidence="1">
    <location>
        <begin position="43"/>
        <end position="58"/>
    </location>
</feature>
<accession>A0A4Q4ZAX7</accession>
<keyword evidence="3" id="KW-1185">Reference proteome</keyword>
<protein>
    <submittedName>
        <fullName evidence="2">Uncharacterized protein</fullName>
    </submittedName>
</protein>
<evidence type="ECO:0000313" key="3">
    <source>
        <dbReference type="Proteomes" id="UP000295198"/>
    </source>
</evidence>
<feature type="compositionally biased region" description="Low complexity" evidence="1">
    <location>
        <begin position="67"/>
        <end position="102"/>
    </location>
</feature>
<name>A0A4Q4ZAX7_9ACTN</name>
<dbReference type="EMBL" id="SDKM01000019">
    <property type="protein sequence ID" value="RYP85053.1"/>
    <property type="molecule type" value="Genomic_DNA"/>
</dbReference>
<feature type="compositionally biased region" description="Low complexity" evidence="1">
    <location>
        <begin position="121"/>
        <end position="137"/>
    </location>
</feature>
<proteinExistence type="predicted"/>
<evidence type="ECO:0000313" key="2">
    <source>
        <dbReference type="EMBL" id="RYP85053.1"/>
    </source>
</evidence>
<dbReference type="AlphaFoldDB" id="A0A4Q4ZAX7"/>
<feature type="region of interest" description="Disordered" evidence="1">
    <location>
        <begin position="1"/>
        <end position="156"/>
    </location>
</feature>